<gene>
    <name evidence="2" type="ORF">BV898_03686</name>
</gene>
<evidence type="ECO:0000313" key="3">
    <source>
        <dbReference type="Proteomes" id="UP000192578"/>
    </source>
</evidence>
<protein>
    <submittedName>
        <fullName evidence="2">Uncharacterized protein</fullName>
    </submittedName>
</protein>
<sequence length="107" mass="12106">MALMFSEEPPVYSKKPNSSGGQASQVSPTYNSGGGSPVNAYGKMPMRIRHSRCRYPEITAKDVFKLYPTIRIYDPPWPNTEPPYNIRRKLDHGIHPYDPPCHVTTLT</sequence>
<keyword evidence="3" id="KW-1185">Reference proteome</keyword>
<reference evidence="3" key="1">
    <citation type="submission" date="2017-01" db="EMBL/GenBank/DDBJ databases">
        <title>Comparative genomics of anhydrobiosis in the tardigrade Hypsibius dujardini.</title>
        <authorList>
            <person name="Yoshida Y."/>
            <person name="Koutsovoulos G."/>
            <person name="Laetsch D."/>
            <person name="Stevens L."/>
            <person name="Kumar S."/>
            <person name="Horikawa D."/>
            <person name="Ishino K."/>
            <person name="Komine S."/>
            <person name="Tomita M."/>
            <person name="Blaxter M."/>
            <person name="Arakawa K."/>
        </authorList>
    </citation>
    <scope>NUCLEOTIDE SEQUENCE [LARGE SCALE GENOMIC DNA]</scope>
    <source>
        <strain evidence="3">Z151</strain>
    </source>
</reference>
<name>A0A1W0X5B9_HYPEX</name>
<feature type="compositionally biased region" description="Polar residues" evidence="1">
    <location>
        <begin position="15"/>
        <end position="31"/>
    </location>
</feature>
<proteinExistence type="predicted"/>
<dbReference type="AlphaFoldDB" id="A0A1W0X5B9"/>
<dbReference type="OrthoDB" id="306304at2759"/>
<feature type="region of interest" description="Disordered" evidence="1">
    <location>
        <begin position="1"/>
        <end position="41"/>
    </location>
</feature>
<evidence type="ECO:0000256" key="1">
    <source>
        <dbReference type="SAM" id="MobiDB-lite"/>
    </source>
</evidence>
<accession>A0A1W0X5B9</accession>
<evidence type="ECO:0000313" key="2">
    <source>
        <dbReference type="EMBL" id="OQV22512.1"/>
    </source>
</evidence>
<organism evidence="2 3">
    <name type="scientific">Hypsibius exemplaris</name>
    <name type="common">Freshwater tardigrade</name>
    <dbReference type="NCBI Taxonomy" id="2072580"/>
    <lineage>
        <taxon>Eukaryota</taxon>
        <taxon>Metazoa</taxon>
        <taxon>Ecdysozoa</taxon>
        <taxon>Tardigrada</taxon>
        <taxon>Eutardigrada</taxon>
        <taxon>Parachela</taxon>
        <taxon>Hypsibioidea</taxon>
        <taxon>Hypsibiidae</taxon>
        <taxon>Hypsibius</taxon>
    </lineage>
</organism>
<dbReference type="EMBL" id="MTYJ01000017">
    <property type="protein sequence ID" value="OQV22512.1"/>
    <property type="molecule type" value="Genomic_DNA"/>
</dbReference>
<comment type="caution">
    <text evidence="2">The sequence shown here is derived from an EMBL/GenBank/DDBJ whole genome shotgun (WGS) entry which is preliminary data.</text>
</comment>
<dbReference type="Proteomes" id="UP000192578">
    <property type="component" value="Unassembled WGS sequence"/>
</dbReference>